<dbReference type="Proteomes" id="UP000008141">
    <property type="component" value="Unassembled WGS sequence"/>
</dbReference>
<feature type="region of interest" description="Disordered" evidence="1">
    <location>
        <begin position="147"/>
        <end position="169"/>
    </location>
</feature>
<dbReference type="InterPro" id="IPR023093">
    <property type="entry name" value="ScpA-like_C"/>
</dbReference>
<dbReference type="PANTHER" id="PTHR12585:SF69">
    <property type="entry name" value="FI11703P"/>
    <property type="match status" value="1"/>
</dbReference>
<dbReference type="KEGG" id="cvr:CHLNCDRAFT_134907"/>
<feature type="compositionally biased region" description="Low complexity" evidence="1">
    <location>
        <begin position="147"/>
        <end position="168"/>
    </location>
</feature>
<dbReference type="GO" id="GO:0008278">
    <property type="term" value="C:cohesin complex"/>
    <property type="evidence" value="ECO:0007669"/>
    <property type="project" value="InterPro"/>
</dbReference>
<evidence type="ECO:0000313" key="3">
    <source>
        <dbReference type="EMBL" id="EFN55048.1"/>
    </source>
</evidence>
<feature type="domain" description="Rad21/Rec8-like protein C-terminal eukaryotic" evidence="2">
    <location>
        <begin position="229"/>
        <end position="265"/>
    </location>
</feature>
<evidence type="ECO:0000256" key="1">
    <source>
        <dbReference type="SAM" id="MobiDB-lite"/>
    </source>
</evidence>
<name>E1ZH32_CHLVA</name>
<accession>E1ZH32</accession>
<dbReference type="PANTHER" id="PTHR12585">
    <property type="entry name" value="SCC1 / RAD21 FAMILY MEMBER"/>
    <property type="match status" value="1"/>
</dbReference>
<dbReference type="AlphaFoldDB" id="E1ZH32"/>
<dbReference type="GO" id="GO:1990414">
    <property type="term" value="P:replication-born double-strand break repair via sister chromatid exchange"/>
    <property type="evidence" value="ECO:0007669"/>
    <property type="project" value="TreeGrafter"/>
</dbReference>
<evidence type="ECO:0000259" key="2">
    <source>
        <dbReference type="Pfam" id="PF04824"/>
    </source>
</evidence>
<dbReference type="InterPro" id="IPR006909">
    <property type="entry name" value="Rad21/Rec8_C_eu"/>
</dbReference>
<dbReference type="InterPro" id="IPR036390">
    <property type="entry name" value="WH_DNA-bd_sf"/>
</dbReference>
<dbReference type="OrthoDB" id="511915at2759"/>
<feature type="region of interest" description="Disordered" evidence="1">
    <location>
        <begin position="11"/>
        <end position="75"/>
    </location>
</feature>
<dbReference type="InterPro" id="IPR039781">
    <property type="entry name" value="Rad21/Rec8-like"/>
</dbReference>
<dbReference type="GO" id="GO:0007062">
    <property type="term" value="P:sister chromatid cohesion"/>
    <property type="evidence" value="ECO:0007669"/>
    <property type="project" value="InterPro"/>
</dbReference>
<proteinExistence type="predicted"/>
<dbReference type="RefSeq" id="XP_005847150.1">
    <property type="nucleotide sequence ID" value="XM_005847088.1"/>
</dbReference>
<dbReference type="SUPFAM" id="SSF46785">
    <property type="entry name" value="Winged helix' DNA-binding domain"/>
    <property type="match status" value="1"/>
</dbReference>
<protein>
    <recommendedName>
        <fullName evidence="2">Rad21/Rec8-like protein C-terminal eukaryotic domain-containing protein</fullName>
    </recommendedName>
</protein>
<feature type="compositionally biased region" description="Low complexity" evidence="1">
    <location>
        <begin position="45"/>
        <end position="60"/>
    </location>
</feature>
<dbReference type="Pfam" id="PF04824">
    <property type="entry name" value="Rad21_Rec8"/>
    <property type="match status" value="1"/>
</dbReference>
<evidence type="ECO:0000313" key="4">
    <source>
        <dbReference type="Proteomes" id="UP000008141"/>
    </source>
</evidence>
<keyword evidence="4" id="KW-1185">Reference proteome</keyword>
<sequence length="270" mass="27672">MQPELLELFARAQTLPGQAAEGAGSPQRRRRSSRGTVAGGEEEAAAAAAAAAEVAAEQQAPWGEEGALASPPLSGAYTAGGGSDYGPLSVGGVYDEELIEPADTQQEQQAAFPGEMEEEAAAPGTAAERRAKLHLHPVLGSGEALGELGSIGPDDSSAARSGGSSAAAQQTAFTKNTALVLEHLRRELAPSAGSKRRHPSHGDLAAGMAALSLDSLLDAGTAGGGRRGRLDAARWFYESLVLRNTGFVALSQAQPYGDIEIRPTAQLLQP</sequence>
<organism evidence="4">
    <name type="scientific">Chlorella variabilis</name>
    <name type="common">Green alga</name>
    <dbReference type="NCBI Taxonomy" id="554065"/>
    <lineage>
        <taxon>Eukaryota</taxon>
        <taxon>Viridiplantae</taxon>
        <taxon>Chlorophyta</taxon>
        <taxon>core chlorophytes</taxon>
        <taxon>Trebouxiophyceae</taxon>
        <taxon>Chlorellales</taxon>
        <taxon>Chlorellaceae</taxon>
        <taxon>Chlorella clade</taxon>
        <taxon>Chlorella</taxon>
    </lineage>
</organism>
<dbReference type="Gene3D" id="1.10.10.580">
    <property type="entry name" value="Structural maintenance of chromosome 1. Chain E"/>
    <property type="match status" value="1"/>
</dbReference>
<dbReference type="EMBL" id="GL433846">
    <property type="protein sequence ID" value="EFN55048.1"/>
    <property type="molecule type" value="Genomic_DNA"/>
</dbReference>
<reference evidence="3 4" key="1">
    <citation type="journal article" date="2010" name="Plant Cell">
        <title>The Chlorella variabilis NC64A genome reveals adaptation to photosymbiosis, coevolution with viruses, and cryptic sex.</title>
        <authorList>
            <person name="Blanc G."/>
            <person name="Duncan G."/>
            <person name="Agarkova I."/>
            <person name="Borodovsky M."/>
            <person name="Gurnon J."/>
            <person name="Kuo A."/>
            <person name="Lindquist E."/>
            <person name="Lucas S."/>
            <person name="Pangilinan J."/>
            <person name="Polle J."/>
            <person name="Salamov A."/>
            <person name="Terry A."/>
            <person name="Yamada T."/>
            <person name="Dunigan D.D."/>
            <person name="Grigoriev I.V."/>
            <person name="Claverie J.M."/>
            <person name="Van Etten J.L."/>
        </authorList>
    </citation>
    <scope>NUCLEOTIDE SEQUENCE [LARGE SCALE GENOMIC DNA]</scope>
    <source>
        <strain evidence="3 4">NC64A</strain>
    </source>
</reference>
<dbReference type="InParanoid" id="E1ZH32"/>
<dbReference type="GO" id="GO:0003682">
    <property type="term" value="F:chromatin binding"/>
    <property type="evidence" value="ECO:0007669"/>
    <property type="project" value="TreeGrafter"/>
</dbReference>
<gene>
    <name evidence="3" type="ORF">CHLNCDRAFT_134907</name>
</gene>
<dbReference type="GeneID" id="17354435"/>